<proteinExistence type="predicted"/>
<evidence type="ECO:0000313" key="1">
    <source>
        <dbReference type="EMBL" id="EGM51034.1"/>
    </source>
</evidence>
<dbReference type="Proteomes" id="UP000002971">
    <property type="component" value="Unassembled WGS sequence"/>
</dbReference>
<comment type="caution">
    <text evidence="1">The sequence shown here is derived from an EMBL/GenBank/DDBJ whole genome shotgun (WGS) entry which is preliminary data.</text>
</comment>
<gene>
    <name evidence="1" type="ORF">LRU_01346</name>
</gene>
<dbReference type="AlphaFoldDB" id="F7R0Y5"/>
<evidence type="ECO:0000313" key="2">
    <source>
        <dbReference type="Proteomes" id="UP000002971"/>
    </source>
</evidence>
<dbReference type="EMBL" id="AFOJ01000006">
    <property type="protein sequence ID" value="EGM51034.1"/>
    <property type="molecule type" value="Genomic_DNA"/>
</dbReference>
<name>F7R0Y5_9LACO</name>
<protein>
    <submittedName>
        <fullName evidence="1">Uncharacterized protein</fullName>
    </submittedName>
</protein>
<reference evidence="1 2" key="1">
    <citation type="journal article" date="2011" name="J. Bacteriol.">
        <title>Genome Sequence of Lactobacillus ruminis SPM0211, Isolated from a Fecal Sample from a Healthy Korean.</title>
        <authorList>
            <person name="Lee S."/>
            <person name="Cho Y.J."/>
            <person name="Lee A.H."/>
            <person name="Chun J."/>
            <person name="Ha N.J."/>
            <person name="Ko G."/>
        </authorList>
    </citation>
    <scope>NUCLEOTIDE SEQUENCE [LARGE SCALE GENOMIC DNA]</scope>
    <source>
        <strain evidence="1 2">SPM0211</strain>
    </source>
</reference>
<sequence length="36" mass="3646">MSVTTVILTNSVLCGNSSIAAPDLGYGQNVLFGICS</sequence>
<accession>F7R0Y5</accession>
<organism evidence="1 2">
    <name type="scientific">Ligilactobacillus ruminis SPM0211</name>
    <dbReference type="NCBI Taxonomy" id="1040964"/>
    <lineage>
        <taxon>Bacteria</taxon>
        <taxon>Bacillati</taxon>
        <taxon>Bacillota</taxon>
        <taxon>Bacilli</taxon>
        <taxon>Lactobacillales</taxon>
        <taxon>Lactobacillaceae</taxon>
        <taxon>Ligilactobacillus</taxon>
    </lineage>
</organism>